<feature type="transmembrane region" description="Helical" evidence="1">
    <location>
        <begin position="235"/>
        <end position="253"/>
    </location>
</feature>
<name>A0A3Q7FXE0_SOLLC</name>
<feature type="transmembrane region" description="Helical" evidence="1">
    <location>
        <begin position="162"/>
        <end position="180"/>
    </location>
</feature>
<keyword evidence="1" id="KW-0812">Transmembrane</keyword>
<reference evidence="3" key="2">
    <citation type="submission" date="2019-01" db="UniProtKB">
        <authorList>
            <consortium name="EnsemblPlants"/>
        </authorList>
    </citation>
    <scope>IDENTIFICATION</scope>
    <source>
        <strain evidence="3">cv. Heinz 1706</strain>
    </source>
</reference>
<proteinExistence type="predicted"/>
<dbReference type="PANTHER" id="PTHR33471:SF7">
    <property type="entry name" value="ATP-DEPENDENT ZINC METALLOPROTEASE-RELATED"/>
    <property type="match status" value="1"/>
</dbReference>
<dbReference type="GO" id="GO:0006508">
    <property type="term" value="P:proteolysis"/>
    <property type="evidence" value="ECO:0007669"/>
    <property type="project" value="InterPro"/>
</dbReference>
<dbReference type="Proteomes" id="UP000004994">
    <property type="component" value="Chromosome 4"/>
</dbReference>
<feature type="transmembrane region" description="Helical" evidence="1">
    <location>
        <begin position="192"/>
        <end position="215"/>
    </location>
</feature>
<dbReference type="SUPFAM" id="SSF140990">
    <property type="entry name" value="FtsH protease domain-like"/>
    <property type="match status" value="1"/>
</dbReference>
<dbReference type="OMA" id="EGWAKKW"/>
<evidence type="ECO:0000313" key="4">
    <source>
        <dbReference type="Proteomes" id="UP000004994"/>
    </source>
</evidence>
<dbReference type="InterPro" id="IPR037219">
    <property type="entry name" value="Peptidase_M41-like"/>
</dbReference>
<keyword evidence="4" id="KW-1185">Reference proteome</keyword>
<keyword evidence="1" id="KW-0472">Membrane</keyword>
<dbReference type="PaxDb" id="4081-Solyc04g011900.2.1"/>
<evidence type="ECO:0000256" key="2">
    <source>
        <dbReference type="SAM" id="SignalP"/>
    </source>
</evidence>
<dbReference type="PANTHER" id="PTHR33471">
    <property type="entry name" value="ATP-DEPENDENT ZINC METALLOPROTEASE-RELATED"/>
    <property type="match status" value="1"/>
</dbReference>
<dbReference type="GO" id="GO:0004176">
    <property type="term" value="F:ATP-dependent peptidase activity"/>
    <property type="evidence" value="ECO:0007669"/>
    <property type="project" value="InterPro"/>
</dbReference>
<accession>A0A3Q7FXE0</accession>
<dbReference type="FunCoup" id="A0A3Q7FXE0">
    <property type="interactions" value="1369"/>
</dbReference>
<dbReference type="AlphaFoldDB" id="A0A3Q7FXE0"/>
<evidence type="ECO:0000313" key="3">
    <source>
        <dbReference type="EnsemblPlants" id="Solyc04g011900.3.1"/>
    </source>
</evidence>
<evidence type="ECO:0000256" key="1">
    <source>
        <dbReference type="SAM" id="Phobius"/>
    </source>
</evidence>
<dbReference type="Gramene" id="Solyc04g011900.3.1">
    <property type="protein sequence ID" value="Solyc04g011900.3.1"/>
    <property type="gene ID" value="Solyc04g011900.3"/>
</dbReference>
<organism evidence="3">
    <name type="scientific">Solanum lycopersicum</name>
    <name type="common">Tomato</name>
    <name type="synonym">Lycopersicon esculentum</name>
    <dbReference type="NCBI Taxonomy" id="4081"/>
    <lineage>
        <taxon>Eukaryota</taxon>
        <taxon>Viridiplantae</taxon>
        <taxon>Streptophyta</taxon>
        <taxon>Embryophyta</taxon>
        <taxon>Tracheophyta</taxon>
        <taxon>Spermatophyta</taxon>
        <taxon>Magnoliopsida</taxon>
        <taxon>eudicotyledons</taxon>
        <taxon>Gunneridae</taxon>
        <taxon>Pentapetalae</taxon>
        <taxon>asterids</taxon>
        <taxon>lamiids</taxon>
        <taxon>Solanales</taxon>
        <taxon>Solanaceae</taxon>
        <taxon>Solanoideae</taxon>
        <taxon>Solaneae</taxon>
        <taxon>Solanum</taxon>
        <taxon>Solanum subgen. Lycopersicon</taxon>
    </lineage>
</organism>
<sequence>KRKKAVLLLNLCVWWFKPTHQTLSTELLVIPQNSPNFFIFKKRKMSNSTSSLFTAPSQFLVQCNNPLIISGKLSFKIRASAASSSSPSSTGVVDLSTLRTAISKKDSNAVKEALDQLVEIGWSKKWGSQPYVSRRTTSLRELTTLGIKNAENLAIPSVRNDAAFLFTVVGTTGFLGVLAGQLPGDWGFFVPYLIGSISLVVLGIGSTSPALLQAAIDGFSSFFPDYQERIARHEAAHFLVSYLIGVPILGYSLDIGKEHVNLIDERLEKLIYSGQLDSKELDRLAVVAMAGLAAEGLKYDKVVGQSADLFTLQRFLNRSKPSLSKDQQQNLTRWAVLFAASLLKNNSKLHEALIAAMTNKASVVDCIEAIEKAA</sequence>
<keyword evidence="2" id="KW-0732">Signal</keyword>
<dbReference type="STRING" id="4081.A0A3Q7FXE0"/>
<dbReference type="FunFam" id="1.20.58.760:FF:000016">
    <property type="entry name" value="Transmembrane protein"/>
    <property type="match status" value="1"/>
</dbReference>
<keyword evidence="1" id="KW-1133">Transmembrane helix</keyword>
<dbReference type="EnsemblPlants" id="Solyc04g011900.3.1">
    <property type="protein sequence ID" value="Solyc04g011900.3.1"/>
    <property type="gene ID" value="Solyc04g011900.3"/>
</dbReference>
<feature type="signal peptide" evidence="2">
    <location>
        <begin position="1"/>
        <end position="21"/>
    </location>
</feature>
<dbReference type="GO" id="GO:0005524">
    <property type="term" value="F:ATP binding"/>
    <property type="evidence" value="ECO:0007669"/>
    <property type="project" value="InterPro"/>
</dbReference>
<protein>
    <submittedName>
        <fullName evidence="3">Uncharacterized protein</fullName>
    </submittedName>
</protein>
<dbReference type="Gene3D" id="1.20.58.760">
    <property type="entry name" value="Peptidase M41"/>
    <property type="match status" value="1"/>
</dbReference>
<dbReference type="InParanoid" id="A0A3Q7FXE0"/>
<reference evidence="3" key="1">
    <citation type="journal article" date="2012" name="Nature">
        <title>The tomato genome sequence provides insights into fleshy fruit evolution.</title>
        <authorList>
            <consortium name="Tomato Genome Consortium"/>
        </authorList>
    </citation>
    <scope>NUCLEOTIDE SEQUENCE [LARGE SCALE GENOMIC DNA]</scope>
    <source>
        <strain evidence="3">cv. Heinz 1706</strain>
    </source>
</reference>
<feature type="chain" id="PRO_5018670701" evidence="2">
    <location>
        <begin position="22"/>
        <end position="374"/>
    </location>
</feature>
<dbReference type="GO" id="GO:0004222">
    <property type="term" value="F:metalloendopeptidase activity"/>
    <property type="evidence" value="ECO:0007669"/>
    <property type="project" value="InterPro"/>
</dbReference>